<dbReference type="AlphaFoldDB" id="A0A1G9BWB3"/>
<feature type="transmembrane region" description="Helical" evidence="1">
    <location>
        <begin position="100"/>
        <end position="118"/>
    </location>
</feature>
<keyword evidence="3" id="KW-1185">Reference proteome</keyword>
<dbReference type="EMBL" id="FNFF01000007">
    <property type="protein sequence ID" value="SDK43729.1"/>
    <property type="molecule type" value="Genomic_DNA"/>
</dbReference>
<evidence type="ECO:0008006" key="4">
    <source>
        <dbReference type="Google" id="ProtNLM"/>
    </source>
</evidence>
<evidence type="ECO:0000256" key="1">
    <source>
        <dbReference type="SAM" id="Phobius"/>
    </source>
</evidence>
<feature type="transmembrane region" description="Helical" evidence="1">
    <location>
        <begin position="195"/>
        <end position="212"/>
    </location>
</feature>
<keyword evidence="1" id="KW-1133">Transmembrane helix</keyword>
<accession>A0A1G9BWB3</accession>
<reference evidence="2 3" key="1">
    <citation type="submission" date="2016-10" db="EMBL/GenBank/DDBJ databases">
        <authorList>
            <person name="de Groot N.N."/>
        </authorList>
    </citation>
    <scope>NUCLEOTIDE SEQUENCE [LARGE SCALE GENOMIC DNA]</scope>
    <source>
        <strain evidence="2 3">CGMCC 4.5727</strain>
    </source>
</reference>
<keyword evidence="1" id="KW-0812">Transmembrane</keyword>
<feature type="transmembrane region" description="Helical" evidence="1">
    <location>
        <begin position="130"/>
        <end position="150"/>
    </location>
</feature>
<dbReference type="STRING" id="417292.SAMN05421806_107279"/>
<feature type="transmembrane region" description="Helical" evidence="1">
    <location>
        <begin position="70"/>
        <end position="88"/>
    </location>
</feature>
<evidence type="ECO:0000313" key="3">
    <source>
        <dbReference type="Proteomes" id="UP000199155"/>
    </source>
</evidence>
<feature type="transmembrane region" description="Helical" evidence="1">
    <location>
        <begin position="24"/>
        <end position="43"/>
    </location>
</feature>
<dbReference type="OrthoDB" id="4281143at2"/>
<name>A0A1G9BWB3_9ACTN</name>
<dbReference type="InterPro" id="IPR009339">
    <property type="entry name" value="DUF998"/>
</dbReference>
<keyword evidence="1" id="KW-0472">Membrane</keyword>
<gene>
    <name evidence="2" type="ORF">SAMN05421806_107279</name>
</gene>
<dbReference type="Proteomes" id="UP000199155">
    <property type="component" value="Unassembled WGS sequence"/>
</dbReference>
<dbReference type="Pfam" id="PF06197">
    <property type="entry name" value="DUF998"/>
    <property type="match status" value="1"/>
</dbReference>
<protein>
    <recommendedName>
        <fullName evidence="4">DUF998 domain-containing protein</fullName>
    </recommendedName>
</protein>
<evidence type="ECO:0000313" key="2">
    <source>
        <dbReference type="EMBL" id="SDK43729.1"/>
    </source>
</evidence>
<proteinExistence type="predicted"/>
<organism evidence="2 3">
    <name type="scientific">Streptomyces indicus</name>
    <dbReference type="NCBI Taxonomy" id="417292"/>
    <lineage>
        <taxon>Bacteria</taxon>
        <taxon>Bacillati</taxon>
        <taxon>Actinomycetota</taxon>
        <taxon>Actinomycetes</taxon>
        <taxon>Kitasatosporales</taxon>
        <taxon>Streptomycetaceae</taxon>
        <taxon>Streptomyces</taxon>
    </lineage>
</organism>
<sequence>MSGGVVRRHAEGMIASRFRRHRQLLAPAVWTTVVLAVAAALWMPSVNDPGLSPLQLTVSDFAALDRGGPIETTMGLLGAVSLVLLAVARTGRLPVRGLPSVLIGVWGVGLLVAAVVPTDPLTAELSGPAYVHRYASIAAFLALPLAGLILDRRTRPLPGAAVKSGGAVVDAAVSGAGVTGGAVSRAAMPVLRLRVLAWAALAGAVVMAWSAGPGGRELIGLVERVLLGCEVAMIGVFGRYVQRWTPPSGLRLAA</sequence>